<dbReference type="AlphaFoldDB" id="A0A1B8YDG8"/>
<dbReference type="RefSeq" id="WP_065391708.1">
    <property type="nucleotide sequence ID" value="NZ_LOIC01000085.1"/>
</dbReference>
<reference evidence="3" key="1">
    <citation type="submission" date="2015-11" db="EMBL/GenBank/DDBJ databases">
        <authorList>
            <person name="Tobias N.J."/>
            <person name="Mishra B."/>
            <person name="Gupta D.K."/>
            <person name="Thines M."/>
            <person name="Stinear T.P."/>
            <person name="Bode H.B."/>
        </authorList>
    </citation>
    <scope>NUCLEOTIDE SEQUENCE [LARGE SCALE GENOMIC DNA]</scope>
    <source>
        <strain evidence="3">PB45.5</strain>
    </source>
</reference>
<accession>A0A1B8YDG8</accession>
<gene>
    <name evidence="2" type="ORF">Phpb_03792</name>
</gene>
<dbReference type="Proteomes" id="UP000092665">
    <property type="component" value="Unassembled WGS sequence"/>
</dbReference>
<dbReference type="EMBL" id="LOIC01000085">
    <property type="protein sequence ID" value="OCA53125.1"/>
    <property type="molecule type" value="Genomic_DNA"/>
</dbReference>
<feature type="region of interest" description="Disordered" evidence="1">
    <location>
        <begin position="1"/>
        <end position="21"/>
    </location>
</feature>
<comment type="caution">
    <text evidence="2">The sequence shown here is derived from an EMBL/GenBank/DDBJ whole genome shotgun (WGS) entry which is preliminary data.</text>
</comment>
<evidence type="ECO:0000313" key="3">
    <source>
        <dbReference type="Proteomes" id="UP000092665"/>
    </source>
</evidence>
<protein>
    <recommendedName>
        <fullName evidence="4">DUF4258 domain-containing protein</fullName>
    </recommendedName>
</protein>
<proteinExistence type="predicted"/>
<keyword evidence="3" id="KW-1185">Reference proteome</keyword>
<evidence type="ECO:0008006" key="4">
    <source>
        <dbReference type="Google" id="ProtNLM"/>
    </source>
</evidence>
<evidence type="ECO:0000256" key="1">
    <source>
        <dbReference type="SAM" id="MobiDB-lite"/>
    </source>
</evidence>
<organism evidence="2 3">
    <name type="scientific">Photorhabdus namnaonensis</name>
    <dbReference type="NCBI Taxonomy" id="1851568"/>
    <lineage>
        <taxon>Bacteria</taxon>
        <taxon>Pseudomonadati</taxon>
        <taxon>Pseudomonadota</taxon>
        <taxon>Gammaproteobacteria</taxon>
        <taxon>Enterobacterales</taxon>
        <taxon>Morganellaceae</taxon>
        <taxon>Photorhabdus</taxon>
    </lineage>
</organism>
<evidence type="ECO:0000313" key="2">
    <source>
        <dbReference type="EMBL" id="OCA53125.1"/>
    </source>
</evidence>
<name>A0A1B8YDG8_9GAMM</name>
<sequence>MQPSGLGSPAGTTGPGRNVTPNIVDHVIKTGTPQNSVVNGVTRTTYWNGDVGVVTEKNGNVIITILRRSVK</sequence>